<reference evidence="1" key="1">
    <citation type="submission" date="2014-11" db="EMBL/GenBank/DDBJ databases">
        <authorList>
            <person name="Amaro Gonzalez C."/>
        </authorList>
    </citation>
    <scope>NUCLEOTIDE SEQUENCE</scope>
</reference>
<proteinExistence type="predicted"/>
<name>A0A0E9Q4Q7_ANGAN</name>
<evidence type="ECO:0000313" key="1">
    <source>
        <dbReference type="EMBL" id="JAH11310.1"/>
    </source>
</evidence>
<protein>
    <submittedName>
        <fullName evidence="1">Uncharacterized protein</fullName>
    </submittedName>
</protein>
<reference evidence="1" key="2">
    <citation type="journal article" date="2015" name="Fish Shellfish Immunol.">
        <title>Early steps in the European eel (Anguilla anguilla)-Vibrio vulnificus interaction in the gills: Role of the RtxA13 toxin.</title>
        <authorList>
            <person name="Callol A."/>
            <person name="Pajuelo D."/>
            <person name="Ebbesson L."/>
            <person name="Teles M."/>
            <person name="MacKenzie S."/>
            <person name="Amaro C."/>
        </authorList>
    </citation>
    <scope>NUCLEOTIDE SEQUENCE</scope>
</reference>
<sequence length="14" mass="1531">MEMGVGVNLLNKLL</sequence>
<organism evidence="1">
    <name type="scientific">Anguilla anguilla</name>
    <name type="common">European freshwater eel</name>
    <name type="synonym">Muraena anguilla</name>
    <dbReference type="NCBI Taxonomy" id="7936"/>
    <lineage>
        <taxon>Eukaryota</taxon>
        <taxon>Metazoa</taxon>
        <taxon>Chordata</taxon>
        <taxon>Craniata</taxon>
        <taxon>Vertebrata</taxon>
        <taxon>Euteleostomi</taxon>
        <taxon>Actinopterygii</taxon>
        <taxon>Neopterygii</taxon>
        <taxon>Teleostei</taxon>
        <taxon>Anguilliformes</taxon>
        <taxon>Anguillidae</taxon>
        <taxon>Anguilla</taxon>
    </lineage>
</organism>
<dbReference type="EMBL" id="GBXM01097267">
    <property type="protein sequence ID" value="JAH11310.1"/>
    <property type="molecule type" value="Transcribed_RNA"/>
</dbReference>
<accession>A0A0E9Q4Q7</accession>